<name>A0AAE0EVX1_9CHLO</name>
<dbReference type="EMBL" id="LGRX02033261">
    <property type="protein sequence ID" value="KAK3242017.1"/>
    <property type="molecule type" value="Genomic_DNA"/>
</dbReference>
<dbReference type="AlphaFoldDB" id="A0AAE0EVX1"/>
<gene>
    <name evidence="1" type="ORF">CYMTET_48271</name>
</gene>
<organism evidence="1 2">
    <name type="scientific">Cymbomonas tetramitiformis</name>
    <dbReference type="NCBI Taxonomy" id="36881"/>
    <lineage>
        <taxon>Eukaryota</taxon>
        <taxon>Viridiplantae</taxon>
        <taxon>Chlorophyta</taxon>
        <taxon>Pyramimonadophyceae</taxon>
        <taxon>Pyramimonadales</taxon>
        <taxon>Pyramimonadaceae</taxon>
        <taxon>Cymbomonas</taxon>
    </lineage>
</organism>
<keyword evidence="2" id="KW-1185">Reference proteome</keyword>
<evidence type="ECO:0000313" key="1">
    <source>
        <dbReference type="EMBL" id="KAK3242017.1"/>
    </source>
</evidence>
<sequence>MLEHGEVAGAIVAWCLFHCKKATKEFVERDLTVEDVAPFSKREWVKFMHAAEHKVRHAPTIEEAENLMDTLRKTLSLQTLTPQGFTCGDACILDVHRNSEDPNVYEIRWVGIEGASLTVPAIDVDEDGQVEEVFANPFRVQKLADRTVWWKKYIVLWLECVIKRRVRQVNTACEIVNEVLKHNSFDGDVAARRDDYAVKRKVDFEGTQAMYAEQRLRTLKRREPRDDMAEDSQQVPCAEGDGVACETWQKKGAKQVKLDPAVAEVAILLTRAFKQQKVDRKEKFTWEVACAEINILLEGSDEAATLSKTRRFAKQQYLMKMSDHATIITAYKTWAVSNCFGTTDESATIHMPSEVASDLGGAYANEPEPSAEECAAEFDGELELGEFTILDLDATSDVGKVLAFFENEIGDMLWYPVEVTAVEEQSSGRTLITVRYMDGCLSIDQLKRDTDMYTCDHDEMIYKIFTIGLPHYHGSDIDEEELVEMEWVANFVEEVRLLHPSCTPIDAPRTL</sequence>
<accession>A0AAE0EVX1</accession>
<reference evidence="1 2" key="1">
    <citation type="journal article" date="2015" name="Genome Biol. Evol.">
        <title>Comparative Genomics of a Bacterivorous Green Alga Reveals Evolutionary Causalities and Consequences of Phago-Mixotrophic Mode of Nutrition.</title>
        <authorList>
            <person name="Burns J.A."/>
            <person name="Paasch A."/>
            <person name="Narechania A."/>
            <person name="Kim E."/>
        </authorList>
    </citation>
    <scope>NUCLEOTIDE SEQUENCE [LARGE SCALE GENOMIC DNA]</scope>
    <source>
        <strain evidence="1 2">PLY_AMNH</strain>
    </source>
</reference>
<proteinExistence type="predicted"/>
<evidence type="ECO:0000313" key="2">
    <source>
        <dbReference type="Proteomes" id="UP001190700"/>
    </source>
</evidence>
<protein>
    <submittedName>
        <fullName evidence="1">Uncharacterized protein</fullName>
    </submittedName>
</protein>
<dbReference type="Proteomes" id="UP001190700">
    <property type="component" value="Unassembled WGS sequence"/>
</dbReference>
<comment type="caution">
    <text evidence="1">The sequence shown here is derived from an EMBL/GenBank/DDBJ whole genome shotgun (WGS) entry which is preliminary data.</text>
</comment>